<sequence length="405" mass="45855">MRRAVKREAGSSSRGRVDDSSEQLLRTVKREKLSRNGADENLDNESTRTNQPQDTVQRRVLRSKYLAVLSKIQDQRDDLTRVDSKKFNTILKEVQNLHRDVQKPREQVADAEALLDITSTLVTSVKSQSNEGVTPTDFVSCLLTMFGESNSNRLSSQGNNNAQMSINWKDVGLAVSPFLSACHGCSTMLGPMKTEVKQRKVVVRKKREKPTQTAQPEEVDDSEAVEKTDTDKNMTTMFEILRRKKSVRLESLILNRRSFAQTVENLFALSFLVKDGRVEIAVNEHGFHLVAPRNAPSADSVMSGQVKYSHFVFRYDFKDWKLMKDVVPAGEELMPHRESSNALPVPQAEQASYNNTEGASRTTPIRKLSRNRGLVIREESVVEDSPEDDVAERSTRMLRCKRKII</sequence>
<dbReference type="InterPro" id="IPR027786">
    <property type="entry name" value="Nse4/EID"/>
</dbReference>
<comment type="subunit">
    <text evidence="7">Component of the SMC5-SMC6 complex.</text>
</comment>
<dbReference type="OrthoDB" id="361242at2759"/>
<evidence type="ECO:0000259" key="9">
    <source>
        <dbReference type="Pfam" id="PF08743"/>
    </source>
</evidence>
<evidence type="ECO:0000256" key="1">
    <source>
        <dbReference type="ARBA" id="ARBA00004123"/>
    </source>
</evidence>
<accession>A0A067EZQ6</accession>
<keyword evidence="6 7" id="KW-0539">Nucleus</keyword>
<dbReference type="PANTHER" id="PTHR16140">
    <property type="entry name" value="NON-STRUCTURAL MAINTENANCE OF CHROMOSOMES ELEMENT 4"/>
    <property type="match status" value="1"/>
</dbReference>
<evidence type="ECO:0000256" key="2">
    <source>
        <dbReference type="ARBA" id="ARBA00008997"/>
    </source>
</evidence>
<evidence type="ECO:0000256" key="4">
    <source>
        <dbReference type="ARBA" id="ARBA00023172"/>
    </source>
</evidence>
<evidence type="ECO:0000256" key="3">
    <source>
        <dbReference type="ARBA" id="ARBA00022763"/>
    </source>
</evidence>
<evidence type="ECO:0000256" key="6">
    <source>
        <dbReference type="ARBA" id="ARBA00023242"/>
    </source>
</evidence>
<evidence type="ECO:0000256" key="5">
    <source>
        <dbReference type="ARBA" id="ARBA00023204"/>
    </source>
</evidence>
<evidence type="ECO:0000313" key="11">
    <source>
        <dbReference type="Proteomes" id="UP000027120"/>
    </source>
</evidence>
<gene>
    <name evidence="10" type="ORF">CISIN_1g015540mg</name>
</gene>
<comment type="subcellular location">
    <subcellularLocation>
        <location evidence="1 7">Nucleus</location>
    </subcellularLocation>
</comment>
<evidence type="ECO:0000256" key="8">
    <source>
        <dbReference type="SAM" id="MobiDB-lite"/>
    </source>
</evidence>
<proteinExistence type="inferred from homology"/>
<dbReference type="GO" id="GO:0006281">
    <property type="term" value="P:DNA repair"/>
    <property type="evidence" value="ECO:0000318"/>
    <property type="project" value="GO_Central"/>
</dbReference>
<dbReference type="PANTHER" id="PTHR16140:SF0">
    <property type="entry name" value="NON-STRUCTURAL MAINTENANCE OF CHROMOSOMES ELEMENT 4"/>
    <property type="match status" value="1"/>
</dbReference>
<dbReference type="STRING" id="2711.A0A067EZQ6"/>
<feature type="domain" description="Non-structural maintenance of chromosome element 4 C-terminal" evidence="9">
    <location>
        <begin position="247"/>
        <end position="334"/>
    </location>
</feature>
<feature type="region of interest" description="Disordered" evidence="8">
    <location>
        <begin position="337"/>
        <end position="366"/>
    </location>
</feature>
<name>A0A067EZQ6_CITSI</name>
<dbReference type="eggNOG" id="KOG2866">
    <property type="taxonomic scope" value="Eukaryota"/>
</dbReference>
<feature type="compositionally biased region" description="Polar residues" evidence="8">
    <location>
        <begin position="349"/>
        <end position="363"/>
    </location>
</feature>
<dbReference type="Pfam" id="PF08743">
    <property type="entry name" value="Nse4_C"/>
    <property type="match status" value="1"/>
</dbReference>
<comment type="function">
    <text evidence="7">Component of the SMC5-SMC6 complex, that promotes sister chromatid alignment after DNA damage and facilitates double-stranded DNA breaks (DSBs) repair via homologous recombination between sister chromatids.</text>
</comment>
<keyword evidence="4 7" id="KW-0233">DNA recombination</keyword>
<dbReference type="AlphaFoldDB" id="A0A067EZQ6"/>
<feature type="region of interest" description="Disordered" evidence="8">
    <location>
        <begin position="201"/>
        <end position="227"/>
    </location>
</feature>
<comment type="similarity">
    <text evidence="2 7">Belongs to the NSE4 family.</text>
</comment>
<dbReference type="PaxDb" id="2711-XP_006492656.1"/>
<dbReference type="GO" id="GO:0005634">
    <property type="term" value="C:nucleus"/>
    <property type="evidence" value="ECO:0000318"/>
    <property type="project" value="GO_Central"/>
</dbReference>
<organism evidence="10 11">
    <name type="scientific">Citrus sinensis</name>
    <name type="common">Sweet orange</name>
    <name type="synonym">Citrus aurantium var. sinensis</name>
    <dbReference type="NCBI Taxonomy" id="2711"/>
    <lineage>
        <taxon>Eukaryota</taxon>
        <taxon>Viridiplantae</taxon>
        <taxon>Streptophyta</taxon>
        <taxon>Embryophyta</taxon>
        <taxon>Tracheophyta</taxon>
        <taxon>Spermatophyta</taxon>
        <taxon>Magnoliopsida</taxon>
        <taxon>eudicotyledons</taxon>
        <taxon>Gunneridae</taxon>
        <taxon>Pentapetalae</taxon>
        <taxon>rosids</taxon>
        <taxon>malvids</taxon>
        <taxon>Sapindales</taxon>
        <taxon>Rutaceae</taxon>
        <taxon>Aurantioideae</taxon>
        <taxon>Citrus</taxon>
    </lineage>
</organism>
<dbReference type="GO" id="GO:0030915">
    <property type="term" value="C:Smc5-Smc6 complex"/>
    <property type="evidence" value="ECO:0000318"/>
    <property type="project" value="GO_Central"/>
</dbReference>
<dbReference type="KEGG" id="cit:102609635"/>
<protein>
    <recommendedName>
        <fullName evidence="7">Non-structural maintenance of chromosomes element 4</fullName>
    </recommendedName>
</protein>
<dbReference type="GO" id="GO:0006310">
    <property type="term" value="P:DNA recombination"/>
    <property type="evidence" value="ECO:0007669"/>
    <property type="project" value="UniProtKB-UniRule"/>
</dbReference>
<reference evidence="10 11" key="1">
    <citation type="submission" date="2014-04" db="EMBL/GenBank/DDBJ databases">
        <authorList>
            <consortium name="International Citrus Genome Consortium"/>
            <person name="Gmitter F."/>
            <person name="Chen C."/>
            <person name="Farmerie W."/>
            <person name="Harkins T."/>
            <person name="Desany B."/>
            <person name="Mohiuddin M."/>
            <person name="Kodira C."/>
            <person name="Borodovsky M."/>
            <person name="Lomsadze A."/>
            <person name="Burns P."/>
            <person name="Jenkins J."/>
            <person name="Prochnik S."/>
            <person name="Shu S."/>
            <person name="Chapman J."/>
            <person name="Pitluck S."/>
            <person name="Schmutz J."/>
            <person name="Rokhsar D."/>
        </authorList>
    </citation>
    <scope>NUCLEOTIDE SEQUENCE</scope>
</reference>
<keyword evidence="11" id="KW-1185">Reference proteome</keyword>
<evidence type="ECO:0000313" key="10">
    <source>
        <dbReference type="EMBL" id="KDO56446.1"/>
    </source>
</evidence>
<dbReference type="EMBL" id="KK784973">
    <property type="protein sequence ID" value="KDO56446.1"/>
    <property type="molecule type" value="Genomic_DNA"/>
</dbReference>
<evidence type="ECO:0000256" key="7">
    <source>
        <dbReference type="RuleBase" id="RU365071"/>
    </source>
</evidence>
<dbReference type="InterPro" id="IPR014854">
    <property type="entry name" value="Nse4_C"/>
</dbReference>
<keyword evidence="5 7" id="KW-0234">DNA repair</keyword>
<keyword evidence="3 7" id="KW-0227">DNA damage</keyword>
<dbReference type="Proteomes" id="UP000027120">
    <property type="component" value="Unassembled WGS sequence"/>
</dbReference>
<feature type="region of interest" description="Disordered" evidence="8">
    <location>
        <begin position="1"/>
        <end position="55"/>
    </location>
</feature>
<feature type="compositionally biased region" description="Basic and acidic residues" evidence="8">
    <location>
        <begin position="28"/>
        <end position="38"/>
    </location>
</feature>